<evidence type="ECO:0000259" key="5">
    <source>
        <dbReference type="Pfam" id="PF05057"/>
    </source>
</evidence>
<keyword evidence="2" id="KW-0443">Lipid metabolism</keyword>
<dbReference type="InterPro" id="IPR044294">
    <property type="entry name" value="Lipase-like"/>
</dbReference>
<dbReference type="GO" id="GO:0005811">
    <property type="term" value="C:lipid droplet"/>
    <property type="evidence" value="ECO:0007669"/>
    <property type="project" value="TreeGrafter"/>
</dbReference>
<dbReference type="GO" id="GO:0047372">
    <property type="term" value="F:monoacylglycerol lipase activity"/>
    <property type="evidence" value="ECO:0007669"/>
    <property type="project" value="TreeGrafter"/>
</dbReference>
<evidence type="ECO:0000256" key="3">
    <source>
        <dbReference type="SAM" id="MobiDB-lite"/>
    </source>
</evidence>
<evidence type="ECO:0000313" key="6">
    <source>
        <dbReference type="EMBL" id="KAF1983991.1"/>
    </source>
</evidence>
<evidence type="ECO:0000256" key="2">
    <source>
        <dbReference type="ARBA" id="ARBA00022963"/>
    </source>
</evidence>
<feature type="transmembrane region" description="Helical" evidence="4">
    <location>
        <begin position="274"/>
        <end position="293"/>
    </location>
</feature>
<accession>A0A6G1GSS1</accession>
<feature type="region of interest" description="Disordered" evidence="3">
    <location>
        <begin position="340"/>
        <end position="384"/>
    </location>
</feature>
<reference evidence="6" key="1">
    <citation type="journal article" date="2020" name="Stud. Mycol.">
        <title>101 Dothideomycetes genomes: a test case for predicting lifestyles and emergence of pathogens.</title>
        <authorList>
            <person name="Haridas S."/>
            <person name="Albert R."/>
            <person name="Binder M."/>
            <person name="Bloem J."/>
            <person name="Labutti K."/>
            <person name="Salamov A."/>
            <person name="Andreopoulos B."/>
            <person name="Baker S."/>
            <person name="Barry K."/>
            <person name="Bills G."/>
            <person name="Bluhm B."/>
            <person name="Cannon C."/>
            <person name="Castanera R."/>
            <person name="Culley D."/>
            <person name="Daum C."/>
            <person name="Ezra D."/>
            <person name="Gonzalez J."/>
            <person name="Henrissat B."/>
            <person name="Kuo A."/>
            <person name="Liang C."/>
            <person name="Lipzen A."/>
            <person name="Lutzoni F."/>
            <person name="Magnuson J."/>
            <person name="Mondo S."/>
            <person name="Nolan M."/>
            <person name="Ohm R."/>
            <person name="Pangilinan J."/>
            <person name="Park H.-J."/>
            <person name="Ramirez L."/>
            <person name="Alfaro M."/>
            <person name="Sun H."/>
            <person name="Tritt A."/>
            <person name="Yoshinaga Y."/>
            <person name="Zwiers L.-H."/>
            <person name="Turgeon B."/>
            <person name="Goodwin S."/>
            <person name="Spatafora J."/>
            <person name="Crous P."/>
            <person name="Grigoriev I."/>
        </authorList>
    </citation>
    <scope>NUCLEOTIDE SEQUENCE</scope>
    <source>
        <strain evidence="6">CBS 113979</strain>
    </source>
</reference>
<dbReference type="InterPro" id="IPR007751">
    <property type="entry name" value="DUF676_lipase-like"/>
</dbReference>
<dbReference type="PANTHER" id="PTHR12482">
    <property type="entry name" value="LIPASE ROG1-RELATED-RELATED"/>
    <property type="match status" value="1"/>
</dbReference>
<feature type="domain" description="DUF676" evidence="5">
    <location>
        <begin position="8"/>
        <end position="211"/>
    </location>
</feature>
<dbReference type="EMBL" id="ML977171">
    <property type="protein sequence ID" value="KAF1983991.1"/>
    <property type="molecule type" value="Genomic_DNA"/>
</dbReference>
<dbReference type="GO" id="GO:0016042">
    <property type="term" value="P:lipid catabolic process"/>
    <property type="evidence" value="ECO:0007669"/>
    <property type="project" value="UniProtKB-KW"/>
</dbReference>
<evidence type="ECO:0000256" key="4">
    <source>
        <dbReference type="SAM" id="Phobius"/>
    </source>
</evidence>
<name>A0A6G1GSS1_9PEZI</name>
<dbReference type="InterPro" id="IPR029058">
    <property type="entry name" value="AB_hydrolase_fold"/>
</dbReference>
<feature type="compositionally biased region" description="Low complexity" evidence="3">
    <location>
        <begin position="349"/>
        <end position="365"/>
    </location>
</feature>
<gene>
    <name evidence="6" type="ORF">K402DRAFT_337507</name>
</gene>
<keyword evidence="7" id="KW-1185">Reference proteome</keyword>
<dbReference type="AlphaFoldDB" id="A0A6G1GSS1"/>
<dbReference type="Pfam" id="PF05057">
    <property type="entry name" value="DUF676"/>
    <property type="match status" value="1"/>
</dbReference>
<keyword evidence="4" id="KW-0472">Membrane</keyword>
<sequence length="453" mass="50996">MEDRLGTKSADHLAVLIHGLWGNPNHLRYLADGLRERYSEDKLHILVAKRNSGSFTYDGIELGGERVAKEIEETLEQLARDGTTVKKMSIIGYSLGGLVARYTIGLLYHKGWFEEGKLTPVNFTTFASPHLGVRTPLIGFHNHLWNVLGARTLSTSGRQLFTIDQFRDTGKPLLSVLADPSSPFIHGLARFQNRTLYSNVVNDRSAVYYTTCISKTDPFVDPSAFRINYLPDYEPVILDSSNPLSPKDEESLPAFYKRLTVRSRSVLTKIPTTALLVILIPIGVVLFLINSGVQSVRSWRRIRLHEEGKAGIGAGMYRIPLMVENVRRTAEDMFENVNNTQDQEYLPTGSEPISQSPPSSPKGIPRTFESEEKDGASDDQPMNAKRPLEFPTLALTPDQFAMIEALDDVGFKKFPVYIHKARHSHAAIIRRMDRESFEEGKVVARHWLNTFEI</sequence>
<dbReference type="SUPFAM" id="SSF53474">
    <property type="entry name" value="alpha/beta-Hydrolases"/>
    <property type="match status" value="1"/>
</dbReference>
<organism evidence="6 7">
    <name type="scientific">Aulographum hederae CBS 113979</name>
    <dbReference type="NCBI Taxonomy" id="1176131"/>
    <lineage>
        <taxon>Eukaryota</taxon>
        <taxon>Fungi</taxon>
        <taxon>Dikarya</taxon>
        <taxon>Ascomycota</taxon>
        <taxon>Pezizomycotina</taxon>
        <taxon>Dothideomycetes</taxon>
        <taxon>Pleosporomycetidae</taxon>
        <taxon>Aulographales</taxon>
        <taxon>Aulographaceae</taxon>
    </lineage>
</organism>
<dbReference type="Gene3D" id="3.40.50.1820">
    <property type="entry name" value="alpha/beta hydrolase"/>
    <property type="match status" value="1"/>
</dbReference>
<dbReference type="OrthoDB" id="273452at2759"/>
<protein>
    <submittedName>
        <fullName evidence="6">Lipase/serine esteras-like protein</fullName>
    </submittedName>
</protein>
<dbReference type="PANTHER" id="PTHR12482:SF65">
    <property type="entry name" value="ESTERASE, PUTATIVE (AFU_ORTHOLOGUE AFUA_3G12320)-RELATED"/>
    <property type="match status" value="1"/>
</dbReference>
<keyword evidence="4" id="KW-1133">Transmembrane helix</keyword>
<dbReference type="GO" id="GO:0004622">
    <property type="term" value="F:phosphatidylcholine lysophospholipase activity"/>
    <property type="evidence" value="ECO:0007669"/>
    <property type="project" value="TreeGrafter"/>
</dbReference>
<proteinExistence type="inferred from homology"/>
<keyword evidence="4" id="KW-0812">Transmembrane</keyword>
<keyword evidence="2" id="KW-0442">Lipid degradation</keyword>
<comment type="similarity">
    <text evidence="1">Belongs to the putative lipase ROG1 family.</text>
</comment>
<evidence type="ECO:0000313" key="7">
    <source>
        <dbReference type="Proteomes" id="UP000800041"/>
    </source>
</evidence>
<evidence type="ECO:0000256" key="1">
    <source>
        <dbReference type="ARBA" id="ARBA00007920"/>
    </source>
</evidence>
<dbReference type="Proteomes" id="UP000800041">
    <property type="component" value="Unassembled WGS sequence"/>
</dbReference>